<proteinExistence type="predicted"/>
<reference evidence="4" key="1">
    <citation type="submission" date="2020-07" db="EMBL/GenBank/DDBJ databases">
        <title>Koleobacter methoxysyntrophicus gen. nov., sp. nov., a novel anaerobic bacterium isolated from deep subsurface oil field and proposal of Koleobacterales ord. nov. in the phylum Firmicutes.</title>
        <authorList>
            <person name="Sakamoto S."/>
            <person name="Tamaki H."/>
        </authorList>
    </citation>
    <scope>NUCLEOTIDE SEQUENCE</scope>
    <source>
        <strain evidence="4">NRmbB1</strain>
    </source>
</reference>
<accession>A0A8A0RMN9</accession>
<dbReference type="InterPro" id="IPR016102">
    <property type="entry name" value="Succinyl-CoA_synth-like"/>
</dbReference>
<dbReference type="Gene3D" id="3.40.50.720">
    <property type="entry name" value="NAD(P)-binding Rossmann-like Domain"/>
    <property type="match status" value="1"/>
</dbReference>
<evidence type="ECO:0000313" key="4">
    <source>
        <dbReference type="EMBL" id="QSQ09074.1"/>
    </source>
</evidence>
<dbReference type="Pfam" id="PF00549">
    <property type="entry name" value="Ligase_CoA"/>
    <property type="match status" value="1"/>
</dbReference>
<evidence type="ECO:0000259" key="2">
    <source>
        <dbReference type="Pfam" id="PF00549"/>
    </source>
</evidence>
<dbReference type="GO" id="GO:0006099">
    <property type="term" value="P:tricarboxylic acid cycle"/>
    <property type="evidence" value="ECO:0007669"/>
    <property type="project" value="TreeGrafter"/>
</dbReference>
<feature type="coiled-coil region" evidence="1">
    <location>
        <begin position="315"/>
        <end position="342"/>
    </location>
</feature>
<dbReference type="AlphaFoldDB" id="A0A8A0RMN9"/>
<keyword evidence="1" id="KW-0175">Coiled coil</keyword>
<dbReference type="GO" id="GO:0004775">
    <property type="term" value="F:succinate-CoA ligase (ADP-forming) activity"/>
    <property type="evidence" value="ECO:0007669"/>
    <property type="project" value="TreeGrafter"/>
</dbReference>
<dbReference type="GO" id="GO:0009361">
    <property type="term" value="C:succinate-CoA ligase complex (ADP-forming)"/>
    <property type="evidence" value="ECO:0007669"/>
    <property type="project" value="TreeGrafter"/>
</dbReference>
<dbReference type="RefSeq" id="WP_206709264.1">
    <property type="nucleotide sequence ID" value="NZ_CP059066.1"/>
</dbReference>
<dbReference type="GO" id="GO:0005829">
    <property type="term" value="C:cytosol"/>
    <property type="evidence" value="ECO:0007669"/>
    <property type="project" value="TreeGrafter"/>
</dbReference>
<dbReference type="KEGG" id="kme:H0A61_01433"/>
<gene>
    <name evidence="4" type="primary">fdrA_3</name>
    <name evidence="4" type="ORF">H0A61_01433</name>
</gene>
<feature type="domain" description="CoA-binding" evidence="3">
    <location>
        <begin position="194"/>
        <end position="282"/>
    </location>
</feature>
<dbReference type="PANTHER" id="PTHR11117:SF24">
    <property type="entry name" value="PROTEIN FDRA"/>
    <property type="match status" value="1"/>
</dbReference>
<dbReference type="PANTHER" id="PTHR11117">
    <property type="entry name" value="SUCCINYL-COA LIGASE SUBUNIT ALPHA"/>
    <property type="match status" value="1"/>
</dbReference>
<keyword evidence="5" id="KW-1185">Reference proteome</keyword>
<dbReference type="SUPFAM" id="SSF52210">
    <property type="entry name" value="Succinyl-CoA synthetase domains"/>
    <property type="match status" value="2"/>
</dbReference>
<dbReference type="GO" id="GO:0004776">
    <property type="term" value="F:succinate-CoA ligase (GDP-forming) activity"/>
    <property type="evidence" value="ECO:0007669"/>
    <property type="project" value="TreeGrafter"/>
</dbReference>
<name>A0A8A0RMN9_9FIRM</name>
<dbReference type="Pfam" id="PF02629">
    <property type="entry name" value="CoA_binding"/>
    <property type="match status" value="1"/>
</dbReference>
<evidence type="ECO:0000256" key="1">
    <source>
        <dbReference type="SAM" id="Coils"/>
    </source>
</evidence>
<organism evidence="4 5">
    <name type="scientific">Koleobacter methoxysyntrophicus</name>
    <dbReference type="NCBI Taxonomy" id="2751313"/>
    <lineage>
        <taxon>Bacteria</taxon>
        <taxon>Bacillati</taxon>
        <taxon>Bacillota</taxon>
        <taxon>Clostridia</taxon>
        <taxon>Koleobacterales</taxon>
        <taxon>Koleobacteraceae</taxon>
        <taxon>Koleobacter</taxon>
    </lineage>
</organism>
<dbReference type="InterPro" id="IPR005811">
    <property type="entry name" value="SUCC_ACL_C"/>
</dbReference>
<dbReference type="InterPro" id="IPR003781">
    <property type="entry name" value="CoA-bd"/>
</dbReference>
<protein>
    <submittedName>
        <fullName evidence="4">Protein FdrA</fullName>
    </submittedName>
</protein>
<dbReference type="Gene3D" id="3.40.50.261">
    <property type="entry name" value="Succinyl-CoA synthetase domains"/>
    <property type="match status" value="2"/>
</dbReference>
<sequence length="518" mass="55905">MQQIEVLHGTYYDSVTLMRVAQEVAKIEGIEEATLNMATEANIKIMAAAGFDFTGLEFSPSDLIIAVKGKEEVLSNAIAKAKEYLVSPPWKKTQTLDSDEYYPKSVEGALSILPDANLALISIAGRYAGAEAKKSLERGLHVMLYSDNVPLETEIEIKKIAKDKNLLVMGPDCGTAVIRGKGLGFANACPVGPVGIVAAAGTGLQEVHVQLARRGVGVLHAIGTGGRDVKEDVGGITTLSGIDALIEDDEIKVIVVIGKPPASSVEKKVLERLQHANKPSVIGFIGSGLSGDRPPIYVCRELEETAAVTAALVLGQEVEAVREKLTERYELLKRKALKSRHRGFLRGLYSGGTLCYEAQLIAADLIGPVYSNAPLKSGMRLPDSLKSIGHSMVDYGEDEFTQGRLHPMMDSSFRANRLIMEAEDPEVKAVLFDCVIGYGCHPDPAKQMAEAVKRARIKTGDRVTFISYVCGVDSDPQNAARQREILERAGVIVLDSNAEAARFACYTVMGDDKYGINE</sequence>
<dbReference type="EMBL" id="CP059066">
    <property type="protein sequence ID" value="QSQ09074.1"/>
    <property type="molecule type" value="Genomic_DNA"/>
</dbReference>
<dbReference type="Proteomes" id="UP000662904">
    <property type="component" value="Chromosome"/>
</dbReference>
<evidence type="ECO:0000259" key="3">
    <source>
        <dbReference type="Pfam" id="PF02629"/>
    </source>
</evidence>
<evidence type="ECO:0000313" key="5">
    <source>
        <dbReference type="Proteomes" id="UP000662904"/>
    </source>
</evidence>
<feature type="domain" description="ATP-citrate synthase/succinyl-CoA ligase C-terminal" evidence="2">
    <location>
        <begin position="348"/>
        <end position="504"/>
    </location>
</feature>